<proteinExistence type="predicted"/>
<keyword evidence="1" id="KW-1133">Transmembrane helix</keyword>
<protein>
    <submittedName>
        <fullName evidence="2">DUF2721 domain-containing protein</fullName>
    </submittedName>
</protein>
<dbReference type="InterPro" id="IPR021279">
    <property type="entry name" value="DUF2721"/>
</dbReference>
<dbReference type="AlphaFoldDB" id="A0A7C3PF35"/>
<feature type="transmembrane region" description="Helical" evidence="1">
    <location>
        <begin position="84"/>
        <end position="110"/>
    </location>
</feature>
<reference evidence="2" key="1">
    <citation type="journal article" date="2020" name="mSystems">
        <title>Genome- and Community-Level Interaction Insights into Carbon Utilization and Element Cycling Functions of Hydrothermarchaeota in Hydrothermal Sediment.</title>
        <authorList>
            <person name="Zhou Z."/>
            <person name="Liu Y."/>
            <person name="Xu W."/>
            <person name="Pan J."/>
            <person name="Luo Z.H."/>
            <person name="Li M."/>
        </authorList>
    </citation>
    <scope>NUCLEOTIDE SEQUENCE [LARGE SCALE GENOMIC DNA]</scope>
    <source>
        <strain evidence="2">SpSt-418</strain>
    </source>
</reference>
<accession>A0A7C3PF35</accession>
<organism evidence="2">
    <name type="scientific">Oscillatoriales cyanobacterium SpSt-418</name>
    <dbReference type="NCBI Taxonomy" id="2282169"/>
    <lineage>
        <taxon>Bacteria</taxon>
        <taxon>Bacillati</taxon>
        <taxon>Cyanobacteriota</taxon>
        <taxon>Cyanophyceae</taxon>
        <taxon>Oscillatoriophycideae</taxon>
        <taxon>Oscillatoriales</taxon>
    </lineage>
</organism>
<feature type="transmembrane region" description="Helical" evidence="1">
    <location>
        <begin position="12"/>
        <end position="34"/>
    </location>
</feature>
<evidence type="ECO:0000256" key="1">
    <source>
        <dbReference type="SAM" id="Phobius"/>
    </source>
</evidence>
<feature type="transmembrane region" description="Helical" evidence="1">
    <location>
        <begin position="116"/>
        <end position="141"/>
    </location>
</feature>
<name>A0A7C3PF35_9CYAN</name>
<keyword evidence="1" id="KW-0472">Membrane</keyword>
<sequence length="181" mass="20810">MILSPEGATRAIGAIIVPAVMISACAILLNGITIRYTAIDNLFRSFNQESFNLKRDRSSHDQLEQERILHLDHLIPKLLHHHHILHNVLTLIYLSLFVFVVDMLLVAASLSFTFLWVSYLVLAVFLIGVLILGWSLFLTVYELRSAHDFIQFELQVDCDLCKIKPPKRRDRGQSSHFTHRH</sequence>
<dbReference type="Pfam" id="PF11026">
    <property type="entry name" value="DUF2721"/>
    <property type="match status" value="1"/>
</dbReference>
<keyword evidence="1" id="KW-0812">Transmembrane</keyword>
<evidence type="ECO:0000313" key="2">
    <source>
        <dbReference type="EMBL" id="HFM97498.1"/>
    </source>
</evidence>
<comment type="caution">
    <text evidence="2">The sequence shown here is derived from an EMBL/GenBank/DDBJ whole genome shotgun (WGS) entry which is preliminary data.</text>
</comment>
<dbReference type="EMBL" id="DSRU01000086">
    <property type="protein sequence ID" value="HFM97498.1"/>
    <property type="molecule type" value="Genomic_DNA"/>
</dbReference>
<gene>
    <name evidence="2" type="ORF">ENR64_06965</name>
</gene>